<comment type="caution">
    <text evidence="2">The sequence shown here is derived from an EMBL/GenBank/DDBJ whole genome shotgun (WGS) entry which is preliminary data.</text>
</comment>
<accession>A0AAD6YYV1</accession>
<dbReference type="EMBL" id="JARIHO010000136">
    <property type="protein sequence ID" value="KAJ7301405.1"/>
    <property type="molecule type" value="Genomic_DNA"/>
</dbReference>
<proteinExistence type="predicted"/>
<evidence type="ECO:0000313" key="3">
    <source>
        <dbReference type="Proteomes" id="UP001218218"/>
    </source>
</evidence>
<dbReference type="AlphaFoldDB" id="A0AAD6YYV1"/>
<sequence length="449" mass="50955">MEESLSSFIALALALATSESIVYNSRRLETIGYAISVIMLRDLVQQNQDSMIICPQFPIYISILDNDQKPDETTPDRYARGIYVDHALVLPRASLKDHRSSSLADFLEGAYRNTRDWNFWRKISIDDIEVPVLEERKRSPTRHPTDFEDHVKSIITQLNLGRKQVVTQCTLLFLSPRFWRQDTVILLATAGPYYRLAVVHSSIIPHLPPLKTKKLYDLAVQQEQEKESFNVLHQDSLATAAELLNPGLSKKEKEEAYLKIAREEAEKKTKRQTVERAGRAKARREREARLSAQKGLQRKLSKYVLDAGEPAADGDEPYSQTAIEEFWAITVEMVEEEDGKFFEEIPGDDAMDIATLARRSTELNEPAWTGVICVGSDVSARYKKIIHDYLSTLANLVREDRKALGVPGNNCDEGLFPTVDALLIPCFLQDPTDLKFYLSRNEALHSGIM</sequence>
<evidence type="ECO:0000256" key="1">
    <source>
        <dbReference type="SAM" id="MobiDB-lite"/>
    </source>
</evidence>
<dbReference type="Proteomes" id="UP001218218">
    <property type="component" value="Unassembled WGS sequence"/>
</dbReference>
<name>A0AAD6YYV1_9AGAR</name>
<keyword evidence="3" id="KW-1185">Reference proteome</keyword>
<evidence type="ECO:0000313" key="2">
    <source>
        <dbReference type="EMBL" id="KAJ7301405.1"/>
    </source>
</evidence>
<gene>
    <name evidence="2" type="ORF">DFH08DRAFT_906947</name>
</gene>
<protein>
    <submittedName>
        <fullName evidence="2">Uncharacterized protein</fullName>
    </submittedName>
</protein>
<feature type="region of interest" description="Disordered" evidence="1">
    <location>
        <begin position="268"/>
        <end position="288"/>
    </location>
</feature>
<reference evidence="2" key="1">
    <citation type="submission" date="2023-03" db="EMBL/GenBank/DDBJ databases">
        <title>Massive genome expansion in bonnet fungi (Mycena s.s.) driven by repeated elements and novel gene families across ecological guilds.</title>
        <authorList>
            <consortium name="Lawrence Berkeley National Laboratory"/>
            <person name="Harder C.B."/>
            <person name="Miyauchi S."/>
            <person name="Viragh M."/>
            <person name="Kuo A."/>
            <person name="Thoen E."/>
            <person name="Andreopoulos B."/>
            <person name="Lu D."/>
            <person name="Skrede I."/>
            <person name="Drula E."/>
            <person name="Henrissat B."/>
            <person name="Morin E."/>
            <person name="Kohler A."/>
            <person name="Barry K."/>
            <person name="LaButti K."/>
            <person name="Morin E."/>
            <person name="Salamov A."/>
            <person name="Lipzen A."/>
            <person name="Mereny Z."/>
            <person name="Hegedus B."/>
            <person name="Baldrian P."/>
            <person name="Stursova M."/>
            <person name="Weitz H."/>
            <person name="Taylor A."/>
            <person name="Grigoriev I.V."/>
            <person name="Nagy L.G."/>
            <person name="Martin F."/>
            <person name="Kauserud H."/>
        </authorList>
    </citation>
    <scope>NUCLEOTIDE SEQUENCE</scope>
    <source>
        <strain evidence="2">CBHHK002</strain>
    </source>
</reference>
<organism evidence="2 3">
    <name type="scientific">Mycena albidolilacea</name>
    <dbReference type="NCBI Taxonomy" id="1033008"/>
    <lineage>
        <taxon>Eukaryota</taxon>
        <taxon>Fungi</taxon>
        <taxon>Dikarya</taxon>
        <taxon>Basidiomycota</taxon>
        <taxon>Agaricomycotina</taxon>
        <taxon>Agaricomycetes</taxon>
        <taxon>Agaricomycetidae</taxon>
        <taxon>Agaricales</taxon>
        <taxon>Marasmiineae</taxon>
        <taxon>Mycenaceae</taxon>
        <taxon>Mycena</taxon>
    </lineage>
</organism>